<dbReference type="Proteomes" id="UP001596242">
    <property type="component" value="Unassembled WGS sequence"/>
</dbReference>
<evidence type="ECO:0000313" key="4">
    <source>
        <dbReference type="Proteomes" id="UP001596242"/>
    </source>
</evidence>
<gene>
    <name evidence="3" type="ORF">ACFP50_23475</name>
</gene>
<reference evidence="4" key="1">
    <citation type="journal article" date="2019" name="Int. J. Syst. Evol. Microbiol.">
        <title>The Global Catalogue of Microorganisms (GCM) 10K type strain sequencing project: providing services to taxonomists for standard genome sequencing and annotation.</title>
        <authorList>
            <consortium name="The Broad Institute Genomics Platform"/>
            <consortium name="The Broad Institute Genome Sequencing Center for Infectious Disease"/>
            <person name="Wu L."/>
            <person name="Ma J."/>
        </authorList>
    </citation>
    <scope>NUCLEOTIDE SEQUENCE [LARGE SCALE GENOMIC DNA]</scope>
    <source>
        <strain evidence="4">JCM 12763</strain>
    </source>
</reference>
<accession>A0ABW1M4V1</accession>
<dbReference type="EMBL" id="JBHSPT010000052">
    <property type="protein sequence ID" value="MFC6058310.1"/>
    <property type="molecule type" value="Genomic_DNA"/>
</dbReference>
<dbReference type="Pfam" id="PF09362">
    <property type="entry name" value="DUF1996"/>
    <property type="match status" value="1"/>
</dbReference>
<comment type="caution">
    <text evidence="3">The sequence shown here is derived from an EMBL/GenBank/DDBJ whole genome shotgun (WGS) entry which is preliminary data.</text>
</comment>
<dbReference type="InterPro" id="IPR018535">
    <property type="entry name" value="DUF1996"/>
</dbReference>
<dbReference type="PANTHER" id="PTHR43662">
    <property type="match status" value="1"/>
</dbReference>
<name>A0ABW1M4V1_9ACTN</name>
<dbReference type="PANTHER" id="PTHR43662:SF3">
    <property type="entry name" value="DOMAIN PROTEIN, PUTATIVE (AFU_ORTHOLOGUE AFUA_6G11970)-RELATED"/>
    <property type="match status" value="1"/>
</dbReference>
<feature type="region of interest" description="Disordered" evidence="1">
    <location>
        <begin position="139"/>
        <end position="255"/>
    </location>
</feature>
<protein>
    <submittedName>
        <fullName evidence="3">DUF1996 domain-containing protein</fullName>
    </submittedName>
</protein>
<feature type="domain" description="DUF1996" evidence="2">
    <location>
        <begin position="276"/>
        <end position="507"/>
    </location>
</feature>
<feature type="compositionally biased region" description="Gly residues" evidence="1">
    <location>
        <begin position="167"/>
        <end position="192"/>
    </location>
</feature>
<sequence>MGRNTRKRRMPLAAKAVAGTAVLALGGGGLVWANFYASAGESNQSQNRTKANAARQIATIDCPDVGQQLPDVPDPARGEVDGELASMDQQITDAYQRLVTTRQAQAGDSQYVQNAILGPLKDRRKALLDRIKLQINRAGGQAPGNLDELASCSGRPADQPQPTDGQNGDGQDGGGQDGGGQDGGGQDGGGQDNGQDQGDGQNDGGQDQGEGQTPNDNGNGAAGPFAEDFVDINDVQPNSRNLPNGLAANGRSGSKGTFTTKCGVNENELYNSDNIIVAPGVANGAHHMHDYVGNQSNSSLSSDDDLVAAETSCQNQGDKSSYFWPVLRVQDGTQEFDAADQGGGAEGNVGKILQAQEAQLRWVGNKRSKVVAIPKLMRIITGDAKAFTNGLANANTSYSCTGFEDRQSTDKYVLCPEGSQLVRTSNFQSCWDGQNTDSANHRTHVAFVQADGSCANGFKAIPQLQVRLVYDVPTPTIENGQVKNPYAVDSFPEQLHKPITDHNDFINVMDESLMNKMVTCINKGKKCT</sequence>
<keyword evidence="4" id="KW-1185">Reference proteome</keyword>
<evidence type="ECO:0000259" key="2">
    <source>
        <dbReference type="Pfam" id="PF09362"/>
    </source>
</evidence>
<evidence type="ECO:0000256" key="1">
    <source>
        <dbReference type="SAM" id="MobiDB-lite"/>
    </source>
</evidence>
<evidence type="ECO:0000313" key="3">
    <source>
        <dbReference type="EMBL" id="MFC6058310.1"/>
    </source>
</evidence>
<proteinExistence type="predicted"/>
<organism evidence="3 4">
    <name type="scientific">Streptomyces pratens</name>
    <dbReference type="NCBI Taxonomy" id="887456"/>
    <lineage>
        <taxon>Bacteria</taxon>
        <taxon>Bacillati</taxon>
        <taxon>Actinomycetota</taxon>
        <taxon>Actinomycetes</taxon>
        <taxon>Kitasatosporales</taxon>
        <taxon>Streptomycetaceae</taxon>
        <taxon>Streptomyces</taxon>
    </lineage>
</organism>
<dbReference type="RefSeq" id="WP_386400937.1">
    <property type="nucleotide sequence ID" value="NZ_JBHSPT010000052.1"/>
</dbReference>